<proteinExistence type="predicted"/>
<gene>
    <name evidence="1" type="ORF">C8E83_0589</name>
</gene>
<dbReference type="Proteomes" id="UP000280008">
    <property type="component" value="Unassembled WGS sequence"/>
</dbReference>
<dbReference type="EMBL" id="RBKS01000001">
    <property type="protein sequence ID" value="RKR73496.1"/>
    <property type="molecule type" value="Genomic_DNA"/>
</dbReference>
<protein>
    <submittedName>
        <fullName evidence="1">Uncharacterized protein</fullName>
    </submittedName>
</protein>
<reference evidence="1 2" key="1">
    <citation type="submission" date="2018-10" db="EMBL/GenBank/DDBJ databases">
        <title>Sequencing the genomes of 1000 actinobacteria strains.</title>
        <authorList>
            <person name="Klenk H.-P."/>
        </authorList>
    </citation>
    <scope>NUCLEOTIDE SEQUENCE [LARGE SCALE GENOMIC DNA]</scope>
    <source>
        <strain evidence="1 2">DSM 17894</strain>
    </source>
</reference>
<accession>A0A495IER5</accession>
<sequence length="90" mass="10086">MTSPFEEALLESLRENAVVLDDPEWNSTSMLIDGLVDVNALAILAYHLAADFVDENTYVTINGRRQPQTPMEIARALRRNAVDFDSYTAI</sequence>
<evidence type="ECO:0000313" key="2">
    <source>
        <dbReference type="Proteomes" id="UP000280008"/>
    </source>
</evidence>
<organism evidence="1 2">
    <name type="scientific">Frondihabitans australicus</name>
    <dbReference type="NCBI Taxonomy" id="386892"/>
    <lineage>
        <taxon>Bacteria</taxon>
        <taxon>Bacillati</taxon>
        <taxon>Actinomycetota</taxon>
        <taxon>Actinomycetes</taxon>
        <taxon>Micrococcales</taxon>
        <taxon>Microbacteriaceae</taxon>
        <taxon>Frondihabitans</taxon>
    </lineage>
</organism>
<keyword evidence="2" id="KW-1185">Reference proteome</keyword>
<dbReference type="AlphaFoldDB" id="A0A495IER5"/>
<name>A0A495IER5_9MICO</name>
<dbReference type="RefSeq" id="WP_121368355.1">
    <property type="nucleotide sequence ID" value="NZ_RBKS01000001.1"/>
</dbReference>
<comment type="caution">
    <text evidence="1">The sequence shown here is derived from an EMBL/GenBank/DDBJ whole genome shotgun (WGS) entry which is preliminary data.</text>
</comment>
<evidence type="ECO:0000313" key="1">
    <source>
        <dbReference type="EMBL" id="RKR73496.1"/>
    </source>
</evidence>